<name>A0AAD9JTU8_9ANNE</name>
<dbReference type="InterPro" id="IPR036465">
    <property type="entry name" value="vWFA_dom_sf"/>
</dbReference>
<evidence type="ECO:0000256" key="1">
    <source>
        <dbReference type="SAM" id="MobiDB-lite"/>
    </source>
</evidence>
<dbReference type="Gene3D" id="3.40.50.410">
    <property type="entry name" value="von Willebrand factor, type A domain"/>
    <property type="match status" value="1"/>
</dbReference>
<keyword evidence="3" id="KW-1185">Reference proteome</keyword>
<organism evidence="2 3">
    <name type="scientific">Paralvinella palmiformis</name>
    <dbReference type="NCBI Taxonomy" id="53620"/>
    <lineage>
        <taxon>Eukaryota</taxon>
        <taxon>Metazoa</taxon>
        <taxon>Spiralia</taxon>
        <taxon>Lophotrochozoa</taxon>
        <taxon>Annelida</taxon>
        <taxon>Polychaeta</taxon>
        <taxon>Sedentaria</taxon>
        <taxon>Canalipalpata</taxon>
        <taxon>Terebellida</taxon>
        <taxon>Terebelliformia</taxon>
        <taxon>Alvinellidae</taxon>
        <taxon>Paralvinella</taxon>
    </lineage>
</organism>
<reference evidence="2" key="1">
    <citation type="journal article" date="2023" name="Mol. Biol. Evol.">
        <title>Third-Generation Sequencing Reveals the Adaptive Role of the Epigenome in Three Deep-Sea Polychaetes.</title>
        <authorList>
            <person name="Perez M."/>
            <person name="Aroh O."/>
            <person name="Sun Y."/>
            <person name="Lan Y."/>
            <person name="Juniper S.K."/>
            <person name="Young C.R."/>
            <person name="Angers B."/>
            <person name="Qian P.Y."/>
        </authorList>
    </citation>
    <scope>NUCLEOTIDE SEQUENCE</scope>
    <source>
        <strain evidence="2">P08H-3</strain>
    </source>
</reference>
<dbReference type="Proteomes" id="UP001208570">
    <property type="component" value="Unassembled WGS sequence"/>
</dbReference>
<proteinExistence type="predicted"/>
<feature type="compositionally biased region" description="Basic residues" evidence="1">
    <location>
        <begin position="1"/>
        <end position="23"/>
    </location>
</feature>
<gene>
    <name evidence="2" type="ORF">LSH36_164g11008</name>
</gene>
<evidence type="ECO:0000313" key="2">
    <source>
        <dbReference type="EMBL" id="KAK2158796.1"/>
    </source>
</evidence>
<comment type="caution">
    <text evidence="2">The sequence shown here is derived from an EMBL/GenBank/DDBJ whole genome shotgun (WGS) entry which is preliminary data.</text>
</comment>
<accession>A0AAD9JTU8</accession>
<protein>
    <submittedName>
        <fullName evidence="2">Uncharacterized protein</fullName>
    </submittedName>
</protein>
<dbReference type="EMBL" id="JAODUP010000164">
    <property type="protein sequence ID" value="KAK2158796.1"/>
    <property type="molecule type" value="Genomic_DNA"/>
</dbReference>
<dbReference type="AlphaFoldDB" id="A0AAD9JTU8"/>
<evidence type="ECO:0000313" key="3">
    <source>
        <dbReference type="Proteomes" id="UP001208570"/>
    </source>
</evidence>
<feature type="region of interest" description="Disordered" evidence="1">
    <location>
        <begin position="1"/>
        <end position="35"/>
    </location>
</feature>
<sequence length="548" mass="61976">MPKRRVKQQHHRYHPAGKDHKKQLKPDEEKGETGEQIVDMRKDIMKFFVGTASTDQHHDAQNEDSALYLAALAVLLEKGVEISQNARVRALAAAWARRDFELASGMLLNKDNFGLVEVLKAVTLLDCERQLRVEEKKLRILTSAGNKVRPHKIGKAKSNIDNLKALKPKDFPNLPWFLHYCFGAPAPEGTTVHYFATMTEQNVNELIHQHPVPFSHVKKLKDKLTDDSKQLIAECDKLDQVIWYYEDLQSSGVDEILQKRLSNGEMVTLSTGKLMERLLTIKMIREGIGQRGRCDQKGTENEHPTKAAFINRLIPQAQERLKSIRLTLDSPVVVMGDRSASMEVAIRTSTIIASLLTAVCHAKLVFFAEDNMDAPFVPSTVEEALEMAVTIKVSGCTKPAASLWPFYSSKEVLQTIIMVTDEEENSACQGMRFANMFQKYRQEVSPNCRLVFVSFLRRQHATGYMVQQLKECGIEEGIIQFKFDQSRPDLSKLDRMIGLLSAETDAFDVQVGKMKAEIVERGIANRLSELWAEPDRSRPESQTTNPDP</sequence>
<feature type="compositionally biased region" description="Basic and acidic residues" evidence="1">
    <location>
        <begin position="24"/>
        <end position="35"/>
    </location>
</feature>
<dbReference type="SUPFAM" id="SSF53300">
    <property type="entry name" value="vWA-like"/>
    <property type="match status" value="1"/>
</dbReference>